<dbReference type="Pfam" id="PF04972">
    <property type="entry name" value="BON"/>
    <property type="match status" value="1"/>
</dbReference>
<dbReference type="InterPro" id="IPR014004">
    <property type="entry name" value="Transpt-assoc_nodulatn_dom_bac"/>
</dbReference>
<dbReference type="PANTHER" id="PTHR30332:SF17">
    <property type="entry name" value="TYPE IV PILIATION SYSTEM PROTEIN DR_0774-RELATED"/>
    <property type="match status" value="1"/>
</dbReference>
<accession>A0AB38TJI8</accession>
<sequence length="473" mass="49196">MANKVTRPAVPRYLGHLLCALIVTFPLGVAAQNKQDKGPPHAASNSINATLTLSSSLGETVHLPAPATTIFVADPTIADFQAPSSKTIFVFGKKSGRTSLFALDGNGEPLAELRIVVTQPIGDLRAMLREQVGDYPIRVNYTPRGAILSGTAPDAEVADTAKRVTEQYLGDGAQVVNNIKVAGSLQVNLSVRVAEVSRSAMKSLGVNLSAFGQIGNFKVGVLSGSAASAGSGSTQGGGTAEIGFDNGAVNVSAVLDALAKEHIASVLAEPNLTAMSGEKASFLAGGEFPIPVLQENRQVSVEFRHFGVSLEFVPTVLSNNQINIHVTPEVSELSTQGAVQINGISVPAVSTRRADTVVELASGQSFAIGGLIRRNVNNDVRAFPWLGELPILGPLFRSTSFQKEESELVILVTPYIVRPGSNPNQMSAPTERAAPALNGGGAPTNSVTSPPRDRAAIRAGAPSAQGGLGFIIE</sequence>
<dbReference type="InterPro" id="IPR007055">
    <property type="entry name" value="BON_dom"/>
</dbReference>
<evidence type="ECO:0000313" key="5">
    <source>
        <dbReference type="Proteomes" id="UP001060070"/>
    </source>
</evidence>
<evidence type="ECO:0000313" key="4">
    <source>
        <dbReference type="EMBL" id="UTU54785.1"/>
    </source>
</evidence>
<feature type="domain" description="BON" evidence="3">
    <location>
        <begin position="113"/>
        <end position="183"/>
    </location>
</feature>
<dbReference type="PANTHER" id="PTHR30332">
    <property type="entry name" value="PROBABLE GENERAL SECRETION PATHWAY PROTEIN D"/>
    <property type="match status" value="1"/>
</dbReference>
<dbReference type="GO" id="GO:0015627">
    <property type="term" value="C:type II protein secretion system complex"/>
    <property type="evidence" value="ECO:0007669"/>
    <property type="project" value="TreeGrafter"/>
</dbReference>
<dbReference type="InterPro" id="IPR004846">
    <property type="entry name" value="T2SS/T3SS_dom"/>
</dbReference>
<evidence type="ECO:0000259" key="3">
    <source>
        <dbReference type="PROSITE" id="PS50914"/>
    </source>
</evidence>
<reference evidence="4 5" key="1">
    <citation type="journal article" date="2022" name="Microbiol. Resour. Announc.">
        <title>Complete Genome Sequence of Mesorhizobium ciceri Strain R30, a Rhizobium Used as a Commercial Inoculant for Chickpea in Argentina.</title>
        <authorList>
            <person name="Foresto E."/>
            <person name="Revale S."/>
            <person name="Primo E."/>
            <person name="Nievas F."/>
            <person name="Carezzano E."/>
            <person name="Puente M."/>
            <person name="Alzari P."/>
            <person name="Mart M."/>
            <person name="Ben-Assaya M."/>
            <person name="Mornico D."/>
            <person name="Santoro M."/>
            <person name="Mart F."/>
            <person name="Giordano W."/>
            <person name="Bogino P."/>
        </authorList>
    </citation>
    <scope>NUCLEOTIDE SEQUENCE [LARGE SCALE GENOMIC DNA]</scope>
    <source>
        <strain evidence="4 5">R30</strain>
    </source>
</reference>
<dbReference type="Proteomes" id="UP001060070">
    <property type="component" value="Chromosome"/>
</dbReference>
<proteinExistence type="inferred from homology"/>
<dbReference type="Pfam" id="PF00263">
    <property type="entry name" value="Secretin"/>
    <property type="match status" value="1"/>
</dbReference>
<keyword evidence="5" id="KW-1185">Reference proteome</keyword>
<dbReference type="EMBL" id="CP088147">
    <property type="protein sequence ID" value="UTU54785.1"/>
    <property type="molecule type" value="Genomic_DNA"/>
</dbReference>
<organism evidence="4 5">
    <name type="scientific">Mesorhizobium ciceri</name>
    <dbReference type="NCBI Taxonomy" id="39645"/>
    <lineage>
        <taxon>Bacteria</taxon>
        <taxon>Pseudomonadati</taxon>
        <taxon>Pseudomonadota</taxon>
        <taxon>Alphaproteobacteria</taxon>
        <taxon>Hyphomicrobiales</taxon>
        <taxon>Phyllobacteriaceae</taxon>
        <taxon>Mesorhizobium</taxon>
    </lineage>
</organism>
<comment type="similarity">
    <text evidence="1">Belongs to the bacterial secretin family.</text>
</comment>
<dbReference type="PROSITE" id="PS50914">
    <property type="entry name" value="BON"/>
    <property type="match status" value="1"/>
</dbReference>
<dbReference type="Pfam" id="PF13629">
    <property type="entry name" value="T2SS-T3SS_pil_N"/>
    <property type="match status" value="1"/>
</dbReference>
<protein>
    <submittedName>
        <fullName evidence="4">Type II and III secretion system protein family protein</fullName>
    </submittedName>
</protein>
<dbReference type="SMART" id="SM00749">
    <property type="entry name" value="BON"/>
    <property type="match status" value="1"/>
</dbReference>
<dbReference type="InterPro" id="IPR050810">
    <property type="entry name" value="Bact_Secretion_Sys_Channel"/>
</dbReference>
<dbReference type="InterPro" id="IPR032789">
    <property type="entry name" value="T2SS-T3SS_pil_N"/>
</dbReference>
<dbReference type="InterPro" id="IPR001775">
    <property type="entry name" value="GspD/PilQ"/>
</dbReference>
<name>A0AB38TJI8_9HYPH</name>
<evidence type="ECO:0000256" key="2">
    <source>
        <dbReference type="SAM" id="MobiDB-lite"/>
    </source>
</evidence>
<feature type="region of interest" description="Disordered" evidence="2">
    <location>
        <begin position="421"/>
        <end position="453"/>
    </location>
</feature>
<dbReference type="GO" id="GO:0009306">
    <property type="term" value="P:protein secretion"/>
    <property type="evidence" value="ECO:0007669"/>
    <property type="project" value="InterPro"/>
</dbReference>
<evidence type="ECO:0000256" key="1">
    <source>
        <dbReference type="RuleBase" id="RU004003"/>
    </source>
</evidence>
<dbReference type="AlphaFoldDB" id="A0AB38TJI8"/>
<dbReference type="PRINTS" id="PR00811">
    <property type="entry name" value="BCTERIALGSPD"/>
</dbReference>
<gene>
    <name evidence="4" type="ORF">LRP29_07430</name>
</gene>